<accession>A0A428G4F1</accession>
<dbReference type="EMBL" id="RJPK01000004">
    <property type="protein sequence ID" value="RSJ69749.1"/>
    <property type="molecule type" value="Genomic_DNA"/>
</dbReference>
<organism evidence="1 2">
    <name type="scientific">Streptococcus oralis</name>
    <dbReference type="NCBI Taxonomy" id="1303"/>
    <lineage>
        <taxon>Bacteria</taxon>
        <taxon>Bacillati</taxon>
        <taxon>Bacillota</taxon>
        <taxon>Bacilli</taxon>
        <taxon>Lactobacillales</taxon>
        <taxon>Streptococcaceae</taxon>
        <taxon>Streptococcus</taxon>
    </lineage>
</organism>
<evidence type="ECO:0000313" key="1">
    <source>
        <dbReference type="EMBL" id="RSJ69749.1"/>
    </source>
</evidence>
<dbReference type="Proteomes" id="UP000281558">
    <property type="component" value="Unassembled WGS sequence"/>
</dbReference>
<gene>
    <name evidence="1" type="ORF">D8801_06080</name>
</gene>
<reference evidence="1 2" key="1">
    <citation type="submission" date="2018-11" db="EMBL/GenBank/DDBJ databases">
        <title>Species Designations Belie Phenotypic and Genotypic Heterogeneity in Oral Streptococci.</title>
        <authorList>
            <person name="Velsko I."/>
        </authorList>
    </citation>
    <scope>NUCLEOTIDE SEQUENCE [LARGE SCALE GENOMIC DNA]</scope>
    <source>
        <strain evidence="1 2">BCC10</strain>
    </source>
</reference>
<proteinExistence type="predicted"/>
<evidence type="ECO:0000313" key="2">
    <source>
        <dbReference type="Proteomes" id="UP000281558"/>
    </source>
</evidence>
<comment type="caution">
    <text evidence="1">The sequence shown here is derived from an EMBL/GenBank/DDBJ whole genome shotgun (WGS) entry which is preliminary data.</text>
</comment>
<name>A0A428G4F1_STROR</name>
<protein>
    <submittedName>
        <fullName evidence="1">Uncharacterized protein</fullName>
    </submittedName>
</protein>
<dbReference type="AlphaFoldDB" id="A0A428G4F1"/>
<sequence length="47" mass="5469">MNTIYSTIAYVSAKDIKINLDKEKTAMLLEKISENFQKEIGRFINFV</sequence>